<comment type="caution">
    <text evidence="1">The sequence shown here is derived from an EMBL/GenBank/DDBJ whole genome shotgun (WGS) entry which is preliminary data.</text>
</comment>
<sequence length="249" mass="27635">MFSASIIDAAAVRQSCGTQGLWCLSWRQPPNPVVDTGSKGCRQAEEGVFYMGPCWPVGLLTLQLTRVPGRLAKQATARAVLEAKTRVWEEFGEAMKEDYRVPQASGCCGAVLADTPLQHCMEVGESSAYLWSGKPRVVVPFLKRGTWRVCSNYRGITLLSLPGKVYARERRIQLIVEPRIQEEQYGFCPGRGTLDQLYTLQGAGCLRVYGSLPNQSTCALWIWRRHSTVSLRGILWGVLLRVWGPGALC</sequence>
<keyword evidence="2" id="KW-1185">Reference proteome</keyword>
<evidence type="ECO:0000313" key="1">
    <source>
        <dbReference type="EMBL" id="KAI3362720.1"/>
    </source>
</evidence>
<dbReference type="Proteomes" id="UP000831701">
    <property type="component" value="Chromosome 14"/>
</dbReference>
<proteinExistence type="predicted"/>
<dbReference type="EMBL" id="CM041544">
    <property type="protein sequence ID" value="KAI3362720.1"/>
    <property type="molecule type" value="Genomic_DNA"/>
</dbReference>
<accession>A0ACB8W3Z2</accession>
<reference evidence="1" key="1">
    <citation type="submission" date="2022-04" db="EMBL/GenBank/DDBJ databases">
        <title>Jade perch genome.</title>
        <authorList>
            <person name="Chao B."/>
        </authorList>
    </citation>
    <scope>NUCLEOTIDE SEQUENCE</scope>
    <source>
        <strain evidence="1">CB-2022</strain>
    </source>
</reference>
<gene>
    <name evidence="1" type="ORF">L3Q82_001785</name>
</gene>
<name>A0ACB8W3Z2_9TELE</name>
<protein>
    <submittedName>
        <fullName evidence="1">Uncharacterized protein</fullName>
    </submittedName>
</protein>
<evidence type="ECO:0000313" key="2">
    <source>
        <dbReference type="Proteomes" id="UP000831701"/>
    </source>
</evidence>
<organism evidence="1 2">
    <name type="scientific">Scortum barcoo</name>
    <name type="common">barcoo grunter</name>
    <dbReference type="NCBI Taxonomy" id="214431"/>
    <lineage>
        <taxon>Eukaryota</taxon>
        <taxon>Metazoa</taxon>
        <taxon>Chordata</taxon>
        <taxon>Craniata</taxon>
        <taxon>Vertebrata</taxon>
        <taxon>Euteleostomi</taxon>
        <taxon>Actinopterygii</taxon>
        <taxon>Neopterygii</taxon>
        <taxon>Teleostei</taxon>
        <taxon>Neoteleostei</taxon>
        <taxon>Acanthomorphata</taxon>
        <taxon>Eupercaria</taxon>
        <taxon>Centrarchiformes</taxon>
        <taxon>Terapontoidei</taxon>
        <taxon>Terapontidae</taxon>
        <taxon>Scortum</taxon>
    </lineage>
</organism>